<feature type="domain" description="Beta-ketoacyl-[acyl-carrier-protein] synthase III N-terminal" evidence="4">
    <location>
        <begin position="112"/>
        <end position="191"/>
    </location>
</feature>
<comment type="caution">
    <text evidence="5">The sequence shown here is derived from an EMBL/GenBank/DDBJ whole genome shotgun (WGS) entry which is preliminary data.</text>
</comment>
<evidence type="ECO:0000259" key="3">
    <source>
        <dbReference type="Pfam" id="PF08541"/>
    </source>
</evidence>
<feature type="domain" description="Beta-ketoacyl-[acyl-carrier-protein] synthase III C-terminal" evidence="3">
    <location>
        <begin position="254"/>
        <end position="342"/>
    </location>
</feature>
<organism evidence="5 6">
    <name type="scientific">Clostridium homopropionicum DSM 5847</name>
    <dbReference type="NCBI Taxonomy" id="1121318"/>
    <lineage>
        <taxon>Bacteria</taxon>
        <taxon>Bacillati</taxon>
        <taxon>Bacillota</taxon>
        <taxon>Clostridia</taxon>
        <taxon>Eubacteriales</taxon>
        <taxon>Clostridiaceae</taxon>
        <taxon>Clostridium</taxon>
    </lineage>
</organism>
<dbReference type="GO" id="GO:0004315">
    <property type="term" value="F:3-oxoacyl-[acyl-carrier-protein] synthase activity"/>
    <property type="evidence" value="ECO:0007669"/>
    <property type="project" value="InterPro"/>
</dbReference>
<dbReference type="InterPro" id="IPR013747">
    <property type="entry name" value="ACP_syn_III_C"/>
</dbReference>
<dbReference type="InterPro" id="IPR013751">
    <property type="entry name" value="ACP_syn_III_N"/>
</dbReference>
<accession>A0A0L6ZAW2</accession>
<dbReference type="GO" id="GO:0006633">
    <property type="term" value="P:fatty acid biosynthetic process"/>
    <property type="evidence" value="ECO:0007669"/>
    <property type="project" value="InterPro"/>
</dbReference>
<dbReference type="RefSeq" id="WP_052221554.1">
    <property type="nucleotide sequence ID" value="NZ_LHUR01000022.1"/>
</dbReference>
<proteinExistence type="predicted"/>
<reference evidence="6" key="1">
    <citation type="submission" date="2015-08" db="EMBL/GenBank/DDBJ databases">
        <title>Genome sequence of the strict anaerobe Clostridium homopropionicum LuHBu1 (DSM 5847T).</title>
        <authorList>
            <person name="Poehlein A."/>
            <person name="Beck M."/>
            <person name="Schiel-Bengelsdorf B."/>
            <person name="Bengelsdorf F.R."/>
            <person name="Daniel R."/>
            <person name="Duerre P."/>
        </authorList>
    </citation>
    <scope>NUCLEOTIDE SEQUENCE [LARGE SCALE GENOMIC DNA]</scope>
    <source>
        <strain evidence="6">DSM 5847</strain>
    </source>
</reference>
<evidence type="ECO:0000256" key="1">
    <source>
        <dbReference type="ARBA" id="ARBA00022679"/>
    </source>
</evidence>
<dbReference type="NCBIfam" id="NF005308">
    <property type="entry name" value="PRK06840.1"/>
    <property type="match status" value="1"/>
</dbReference>
<dbReference type="PANTHER" id="PTHR34069">
    <property type="entry name" value="3-OXOACYL-[ACYL-CARRIER-PROTEIN] SYNTHASE 3"/>
    <property type="match status" value="1"/>
</dbReference>
<sequence>MKKDFHVGIVDFENYLPEQIMTAEELSEIVNIPADVLRNKMGVNSKHIGGPEDHPGMMATKATKRLLEKTKINPKEIDMILYAGETYCEYTCWTVAIKIQNEIGADKAYAWDLSFRCAGTPLALKVAKDMMYADDTLNTVLVAGGNANAYLIDLEDPNQSNMFDMSPAGFALILKRGHMENELLGSGVITDHIFCDDAIGKWGGTLNPITDEIAQDPEKLRKARLLHMTDPERTKKNLATRSIPNFTGAVRLALKDSNLNERDIDFIGITHIAPKAHYAIMDDLGIDKEKTVYLADDGHCGHVDQLLAVQHGLERGLVKDGTVCALLGAGTGYAFSCSLVRWGKA</sequence>
<dbReference type="PANTHER" id="PTHR34069:SF2">
    <property type="entry name" value="BETA-KETOACYL-[ACYL-CARRIER-PROTEIN] SYNTHASE III"/>
    <property type="match status" value="1"/>
</dbReference>
<dbReference type="EC" id="2.3.1.180" evidence="5"/>
<evidence type="ECO:0000313" key="6">
    <source>
        <dbReference type="Proteomes" id="UP000037043"/>
    </source>
</evidence>
<keyword evidence="6" id="KW-1185">Reference proteome</keyword>
<dbReference type="GO" id="GO:0033818">
    <property type="term" value="F:beta-ketoacyl-acyl-carrier-protein synthase III activity"/>
    <property type="evidence" value="ECO:0007669"/>
    <property type="project" value="UniProtKB-EC"/>
</dbReference>
<keyword evidence="2 5" id="KW-0012">Acyltransferase</keyword>
<dbReference type="InterPro" id="IPR016039">
    <property type="entry name" value="Thiolase-like"/>
</dbReference>
<dbReference type="Proteomes" id="UP000037043">
    <property type="component" value="Unassembled WGS sequence"/>
</dbReference>
<evidence type="ECO:0000259" key="4">
    <source>
        <dbReference type="Pfam" id="PF08545"/>
    </source>
</evidence>
<evidence type="ECO:0000313" key="5">
    <source>
        <dbReference type="EMBL" id="KOA19933.1"/>
    </source>
</evidence>
<name>A0A0L6ZAW2_9CLOT</name>
<dbReference type="Gene3D" id="3.40.47.10">
    <property type="match status" value="2"/>
</dbReference>
<dbReference type="AlphaFoldDB" id="A0A0L6ZAW2"/>
<dbReference type="Pfam" id="PF08541">
    <property type="entry name" value="ACP_syn_III_C"/>
    <property type="match status" value="1"/>
</dbReference>
<protein>
    <submittedName>
        <fullName evidence="5">3-oxoacyl-[acyl-carrier-protein] synthase 3</fullName>
        <ecNumber evidence="5">2.3.1.180</ecNumber>
    </submittedName>
</protein>
<dbReference type="EMBL" id="LHUR01000022">
    <property type="protein sequence ID" value="KOA19933.1"/>
    <property type="molecule type" value="Genomic_DNA"/>
</dbReference>
<dbReference type="PATRIC" id="fig|1121318.3.peg.2044"/>
<keyword evidence="1 5" id="KW-0808">Transferase</keyword>
<dbReference type="Pfam" id="PF08545">
    <property type="entry name" value="ACP_syn_III"/>
    <property type="match status" value="1"/>
</dbReference>
<gene>
    <name evidence="5" type="primary">fabH_2</name>
    <name evidence="5" type="ORF">CLHOM_20230</name>
</gene>
<dbReference type="GO" id="GO:0044550">
    <property type="term" value="P:secondary metabolite biosynthetic process"/>
    <property type="evidence" value="ECO:0007669"/>
    <property type="project" value="TreeGrafter"/>
</dbReference>
<dbReference type="SUPFAM" id="SSF53901">
    <property type="entry name" value="Thiolase-like"/>
    <property type="match status" value="2"/>
</dbReference>
<dbReference type="STRING" id="36844.SAMN04488501_12119"/>
<evidence type="ECO:0000256" key="2">
    <source>
        <dbReference type="ARBA" id="ARBA00023315"/>
    </source>
</evidence>